<evidence type="ECO:0000256" key="2">
    <source>
        <dbReference type="ARBA" id="ARBA00010279"/>
    </source>
</evidence>
<dbReference type="GO" id="GO:0006508">
    <property type="term" value="P:proteolysis"/>
    <property type="evidence" value="ECO:0007669"/>
    <property type="project" value="UniProtKB-KW"/>
</dbReference>
<keyword evidence="8" id="KW-0732">Signal</keyword>
<comment type="cofactor">
    <cofactor evidence="1">
        <name>Zn(2+)</name>
        <dbReference type="ChEBI" id="CHEBI:29105"/>
    </cofactor>
</comment>
<feature type="chain" id="PRO_5034077950" description="Lysine-specific metallo-endopeptidase domain-containing protein" evidence="8">
    <location>
        <begin position="19"/>
        <end position="364"/>
    </location>
</feature>
<name>A0A8H5AUF7_9AGAR</name>
<dbReference type="EMBL" id="JAACJK010000228">
    <property type="protein sequence ID" value="KAF5311207.1"/>
    <property type="molecule type" value="Genomic_DNA"/>
</dbReference>
<dbReference type="PANTHER" id="PTHR37016:SF3">
    <property type="entry name" value="NEUTRAL PROTEASE 2-RELATED"/>
    <property type="match status" value="1"/>
</dbReference>
<dbReference type="SUPFAM" id="SSF55486">
    <property type="entry name" value="Metalloproteases ('zincins'), catalytic domain"/>
    <property type="match status" value="1"/>
</dbReference>
<keyword evidence="4" id="KW-0479">Metal-binding</keyword>
<dbReference type="OrthoDB" id="412874at2759"/>
<dbReference type="InterPro" id="IPR029463">
    <property type="entry name" value="Lys_MEP"/>
</dbReference>
<evidence type="ECO:0000256" key="3">
    <source>
        <dbReference type="ARBA" id="ARBA00022670"/>
    </source>
</evidence>
<reference evidence="10 11" key="1">
    <citation type="journal article" date="2020" name="ISME J.">
        <title>Uncovering the hidden diversity of litter-decomposition mechanisms in mushroom-forming fungi.</title>
        <authorList>
            <person name="Floudas D."/>
            <person name="Bentzer J."/>
            <person name="Ahren D."/>
            <person name="Johansson T."/>
            <person name="Persson P."/>
            <person name="Tunlid A."/>
        </authorList>
    </citation>
    <scope>NUCLEOTIDE SEQUENCE [LARGE SCALE GENOMIC DNA]</scope>
    <source>
        <strain evidence="10 11">CBS 175.51</strain>
    </source>
</reference>
<organism evidence="10 11">
    <name type="scientific">Ephemerocybe angulata</name>
    <dbReference type="NCBI Taxonomy" id="980116"/>
    <lineage>
        <taxon>Eukaryota</taxon>
        <taxon>Fungi</taxon>
        <taxon>Dikarya</taxon>
        <taxon>Basidiomycota</taxon>
        <taxon>Agaricomycotina</taxon>
        <taxon>Agaricomycetes</taxon>
        <taxon>Agaricomycetidae</taxon>
        <taxon>Agaricales</taxon>
        <taxon>Agaricineae</taxon>
        <taxon>Psathyrellaceae</taxon>
        <taxon>Ephemerocybe</taxon>
    </lineage>
</organism>
<keyword evidence="6" id="KW-0862">Zinc</keyword>
<dbReference type="PANTHER" id="PTHR37016">
    <property type="match status" value="1"/>
</dbReference>
<dbReference type="Proteomes" id="UP000541558">
    <property type="component" value="Unassembled WGS sequence"/>
</dbReference>
<evidence type="ECO:0000256" key="1">
    <source>
        <dbReference type="ARBA" id="ARBA00001947"/>
    </source>
</evidence>
<dbReference type="Gene3D" id="2.60.40.2970">
    <property type="match status" value="1"/>
</dbReference>
<evidence type="ECO:0000313" key="11">
    <source>
        <dbReference type="Proteomes" id="UP000541558"/>
    </source>
</evidence>
<dbReference type="GO" id="GO:0004222">
    <property type="term" value="F:metalloendopeptidase activity"/>
    <property type="evidence" value="ECO:0007669"/>
    <property type="project" value="InterPro"/>
</dbReference>
<evidence type="ECO:0000256" key="6">
    <source>
        <dbReference type="ARBA" id="ARBA00022833"/>
    </source>
</evidence>
<accession>A0A8H5AUF7</accession>
<evidence type="ECO:0000256" key="7">
    <source>
        <dbReference type="ARBA" id="ARBA00023049"/>
    </source>
</evidence>
<dbReference type="Pfam" id="PF14521">
    <property type="entry name" value="Aspzincin_M35"/>
    <property type="match status" value="1"/>
</dbReference>
<keyword evidence="7" id="KW-0482">Metalloprotease</keyword>
<keyword evidence="5" id="KW-0378">Hydrolase</keyword>
<protein>
    <recommendedName>
        <fullName evidence="9">Lysine-specific metallo-endopeptidase domain-containing protein</fullName>
    </recommendedName>
</protein>
<dbReference type="GO" id="GO:0046872">
    <property type="term" value="F:metal ion binding"/>
    <property type="evidence" value="ECO:0007669"/>
    <property type="project" value="UniProtKB-KW"/>
</dbReference>
<feature type="domain" description="Lysine-specific metallo-endopeptidase" evidence="9">
    <location>
        <begin position="225"/>
        <end position="358"/>
    </location>
</feature>
<comment type="caution">
    <text evidence="10">The sequence shown here is derived from an EMBL/GenBank/DDBJ whole genome shotgun (WGS) entry which is preliminary data.</text>
</comment>
<evidence type="ECO:0000313" key="10">
    <source>
        <dbReference type="EMBL" id="KAF5311207.1"/>
    </source>
</evidence>
<dbReference type="InterPro" id="IPR050414">
    <property type="entry name" value="Fungal_M35_metalloproteases"/>
</dbReference>
<comment type="similarity">
    <text evidence="2">Belongs to the peptidase M35 family.</text>
</comment>
<gene>
    <name evidence="10" type="ORF">D9611_013006</name>
</gene>
<dbReference type="AlphaFoldDB" id="A0A8H5AUF7"/>
<evidence type="ECO:0000259" key="9">
    <source>
        <dbReference type="SMART" id="SM01351"/>
    </source>
</evidence>
<keyword evidence="3" id="KW-0645">Protease</keyword>
<proteinExistence type="inferred from homology"/>
<evidence type="ECO:0000256" key="5">
    <source>
        <dbReference type="ARBA" id="ARBA00022801"/>
    </source>
</evidence>
<feature type="signal peptide" evidence="8">
    <location>
        <begin position="1"/>
        <end position="18"/>
    </location>
</feature>
<dbReference type="Gene3D" id="3.40.390.10">
    <property type="entry name" value="Collagenase (Catalytic Domain)"/>
    <property type="match status" value="1"/>
</dbReference>
<dbReference type="SMART" id="SM01351">
    <property type="entry name" value="Aspzincin_M35"/>
    <property type="match status" value="1"/>
</dbReference>
<dbReference type="InterPro" id="IPR024079">
    <property type="entry name" value="MetalloPept_cat_dom_sf"/>
</dbReference>
<evidence type="ECO:0000256" key="8">
    <source>
        <dbReference type="SAM" id="SignalP"/>
    </source>
</evidence>
<sequence>MLPLQALLAFTAVLSVYAGSTPSLILQLEGAASVTDIDNFKVSVLLVNTGSDTLKILNDPLSPLSTLPANTFEIVNSEGSTANFTGIMAKYVPEVAAKAGAYTTLKPRERVTIEHDLSEAYNLTATGAGAYDIKARNVFYLVNKQNEVSTFQAQVSGSSLKVHINGRLAKARSSGSSTALSTSSKLANSTLLSKRANFNGCSDILKWNIGLATIKAHEYAVNAKAYLESMTTPSQRWTTWYGGWNLFRGYTVSYHFDFLRNNDFLSYSYDCTCTDKGVYAYVYPNDFGKVFLCGAFWNAPEAGTDSKPGTIIHEASHFWANGDGTSDYAYGQGACKDLARNDGDKAVRNADTYEYFAENSPGLP</sequence>
<evidence type="ECO:0000256" key="4">
    <source>
        <dbReference type="ARBA" id="ARBA00022723"/>
    </source>
</evidence>
<keyword evidence="11" id="KW-1185">Reference proteome</keyword>